<keyword evidence="1" id="KW-1133">Transmembrane helix</keyword>
<feature type="domain" description="Plasmodium RESA N-terminal" evidence="2">
    <location>
        <begin position="97"/>
        <end position="221"/>
    </location>
</feature>
<organism evidence="3 4">
    <name type="scientific">Plasmodium coatneyi</name>
    <dbReference type="NCBI Taxonomy" id="208452"/>
    <lineage>
        <taxon>Eukaryota</taxon>
        <taxon>Sar</taxon>
        <taxon>Alveolata</taxon>
        <taxon>Apicomplexa</taxon>
        <taxon>Aconoidasida</taxon>
        <taxon>Haemosporida</taxon>
        <taxon>Plasmodiidae</taxon>
        <taxon>Plasmodium</taxon>
    </lineage>
</organism>
<dbReference type="InterPro" id="IPR019111">
    <property type="entry name" value="PRESA_N"/>
</dbReference>
<proteinExistence type="predicted"/>
<dbReference type="EMBL" id="CP016243">
    <property type="protein sequence ID" value="ANQ06814.1"/>
    <property type="molecule type" value="Genomic_DNA"/>
</dbReference>
<feature type="transmembrane region" description="Helical" evidence="1">
    <location>
        <begin position="12"/>
        <end position="30"/>
    </location>
</feature>
<dbReference type="RefSeq" id="XP_019913509.1">
    <property type="nucleotide sequence ID" value="XM_020058000.1"/>
</dbReference>
<keyword evidence="1" id="KW-0472">Membrane</keyword>
<reference evidence="4" key="1">
    <citation type="submission" date="2016-06" db="EMBL/GenBank/DDBJ databases">
        <title>First high quality genome sequence of Plasmodium coatneyi using continuous long reads from single molecule, real-time sequencing.</title>
        <authorList>
            <person name="Chien J.-T."/>
            <person name="Pakala S.B."/>
            <person name="Geraldo J.A."/>
            <person name="Lapp S.A."/>
            <person name="Barnwell J.W."/>
            <person name="Kissinger J.C."/>
            <person name="Galinski M.R."/>
            <person name="Humphrey J.C."/>
        </authorList>
    </citation>
    <scope>NUCLEOTIDE SEQUENCE [LARGE SCALE GENOMIC DNA]</scope>
    <source>
        <strain evidence="4">Hackeri</strain>
    </source>
</reference>
<dbReference type="InterPro" id="IPR044885">
    <property type="entry name" value="PRESA_N_sf"/>
</dbReference>
<keyword evidence="1" id="KW-0812">Transmembrane</keyword>
<dbReference type="OrthoDB" id="379811at2759"/>
<dbReference type="AlphaFoldDB" id="A0A1B1DVP4"/>
<protein>
    <recommendedName>
        <fullName evidence="2">Plasmodium RESA N-terminal domain-containing protein</fullName>
    </recommendedName>
</protein>
<evidence type="ECO:0000313" key="3">
    <source>
        <dbReference type="EMBL" id="ANQ06814.1"/>
    </source>
</evidence>
<dbReference type="Gene3D" id="6.10.280.180">
    <property type="entry name" value="Plasmodium RESA, N-terminal helical domain"/>
    <property type="match status" value="1"/>
</dbReference>
<keyword evidence="4" id="KW-1185">Reference proteome</keyword>
<dbReference type="VEuPathDB" id="PlasmoDB:PCOAH_00011910"/>
<sequence length="234" mass="27974">MRKNANSKSQCPVRYVILLSLIFVITFLSLNPVCFTKLCIQSELQLQTCPRKLVELSLHVNGDLSRRIKNDIFFNEPNLRRRVLPFGCEEEDISKKLSRRNIEKMSYNTGFLFADRKKAYVVYYYLNDYYKSKYHKMINRLWIYFTQLAGKIGMPDGERLKFLMNCHSALTKDLDTLDKSYENRFFSMANNKLMLQLSFRIFLSRFIWSCDKLTRANKRKWRKAFLNIIEKYKA</sequence>
<dbReference type="GeneID" id="30907917"/>
<dbReference type="KEGG" id="pcot:PCOAH_00011910"/>
<accession>A0A1B1DVP4</accession>
<evidence type="ECO:0000313" key="4">
    <source>
        <dbReference type="Proteomes" id="UP000092716"/>
    </source>
</evidence>
<evidence type="ECO:0000259" key="2">
    <source>
        <dbReference type="Pfam" id="PF09687"/>
    </source>
</evidence>
<name>A0A1B1DVP4_9APIC</name>
<dbReference type="Pfam" id="PF09687">
    <property type="entry name" value="PRESAN"/>
    <property type="match status" value="1"/>
</dbReference>
<gene>
    <name evidence="3" type="ORF">PCOAH_00011910</name>
</gene>
<dbReference type="Proteomes" id="UP000092716">
    <property type="component" value="Chromosome 5"/>
</dbReference>
<evidence type="ECO:0000256" key="1">
    <source>
        <dbReference type="SAM" id="Phobius"/>
    </source>
</evidence>